<evidence type="ECO:0000313" key="3">
    <source>
        <dbReference type="Proteomes" id="UP000366872"/>
    </source>
</evidence>
<accession>A0A6C2U3X3</accession>
<dbReference type="Proteomes" id="UP000366872">
    <property type="component" value="Unassembled WGS sequence"/>
</dbReference>
<evidence type="ECO:0000313" key="2">
    <source>
        <dbReference type="EMBL" id="VGO14509.1"/>
    </source>
</evidence>
<protein>
    <recommendedName>
        <fullName evidence="4">SLA1 homology domain-containing protein</fullName>
    </recommendedName>
</protein>
<keyword evidence="1" id="KW-0732">Signal</keyword>
<name>A0A6C2U3X3_PONDE</name>
<dbReference type="RefSeq" id="WP_136079982.1">
    <property type="nucleotide sequence ID" value="NZ_CAAHFG010000001.1"/>
</dbReference>
<gene>
    <name evidence="2" type="ORF">PDESU_03071</name>
</gene>
<feature type="chain" id="PRO_5025541552" description="SLA1 homology domain-containing protein" evidence="1">
    <location>
        <begin position="27"/>
        <end position="247"/>
    </location>
</feature>
<dbReference type="EMBL" id="CAAHFG010000001">
    <property type="protein sequence ID" value="VGO14509.1"/>
    <property type="molecule type" value="Genomic_DNA"/>
</dbReference>
<feature type="signal peptide" evidence="1">
    <location>
        <begin position="1"/>
        <end position="26"/>
    </location>
</feature>
<sequence>MKTKWITLFTATAAIALSLSSMDAQAKTKKNDPDKKEVEKILKEVGGEHYVEKMKISSLCSMEFEDAAGEELYYHIYNVSLKEGGYRIVFFDNVPNYLGFYASQFEATDYEEGAVLLDSGDSDEDGNTSYFNLAVSDKGPADKTRIDGVPTPFVKNPKLEEKGKAAGTGGSGALVVPVQKSASGATVEYRDWKITIKGQERTYNAIFVQKSGSNIQIKDSKRGKTATIPISSLSAEDKEYLKGLGEL</sequence>
<evidence type="ECO:0008006" key="4">
    <source>
        <dbReference type="Google" id="ProtNLM"/>
    </source>
</evidence>
<proteinExistence type="predicted"/>
<dbReference type="AlphaFoldDB" id="A0A6C2U3X3"/>
<reference evidence="2 3" key="1">
    <citation type="submission" date="2019-04" db="EMBL/GenBank/DDBJ databases">
        <authorList>
            <person name="Van Vliet M D."/>
        </authorList>
    </citation>
    <scope>NUCLEOTIDE SEQUENCE [LARGE SCALE GENOMIC DNA]</scope>
    <source>
        <strain evidence="2 3">F1</strain>
    </source>
</reference>
<evidence type="ECO:0000256" key="1">
    <source>
        <dbReference type="SAM" id="SignalP"/>
    </source>
</evidence>
<keyword evidence="3" id="KW-1185">Reference proteome</keyword>
<dbReference type="Gene3D" id="2.30.30.700">
    <property type="entry name" value="SLA1 homology domain 1"/>
    <property type="match status" value="1"/>
</dbReference>
<organism evidence="2 3">
    <name type="scientific">Pontiella desulfatans</name>
    <dbReference type="NCBI Taxonomy" id="2750659"/>
    <lineage>
        <taxon>Bacteria</taxon>
        <taxon>Pseudomonadati</taxon>
        <taxon>Kiritimatiellota</taxon>
        <taxon>Kiritimatiellia</taxon>
        <taxon>Kiritimatiellales</taxon>
        <taxon>Pontiellaceae</taxon>
        <taxon>Pontiella</taxon>
    </lineage>
</organism>